<proteinExistence type="inferred from homology"/>
<keyword evidence="9 11" id="KW-0067">ATP-binding</keyword>
<organism evidence="13 14">
    <name type="scientific">Trypanosoma theileri</name>
    <dbReference type="NCBI Taxonomy" id="67003"/>
    <lineage>
        <taxon>Eukaryota</taxon>
        <taxon>Discoba</taxon>
        <taxon>Euglenozoa</taxon>
        <taxon>Kinetoplastea</taxon>
        <taxon>Metakinetoplastina</taxon>
        <taxon>Trypanosomatida</taxon>
        <taxon>Trypanosomatidae</taxon>
        <taxon>Trypanosoma</taxon>
    </lineage>
</organism>
<dbReference type="STRING" id="67003.A0A1X0P296"/>
<evidence type="ECO:0000256" key="3">
    <source>
        <dbReference type="ARBA" id="ARBA00010688"/>
    </source>
</evidence>
<keyword evidence="14" id="KW-1185">Reference proteome</keyword>
<comment type="similarity">
    <text evidence="3 11">Belongs to the carbohydrate kinase PfkB family.</text>
</comment>
<accession>A0A1X0P296</accession>
<evidence type="ECO:0000256" key="7">
    <source>
        <dbReference type="ARBA" id="ARBA00022741"/>
    </source>
</evidence>
<dbReference type="GO" id="GO:0005524">
    <property type="term" value="F:ATP binding"/>
    <property type="evidence" value="ECO:0007669"/>
    <property type="project" value="UniProtKB-UniRule"/>
</dbReference>
<keyword evidence="5 11" id="KW-0808">Transferase</keyword>
<dbReference type="AlphaFoldDB" id="A0A1X0P296"/>
<keyword evidence="8 11" id="KW-0418">Kinase</keyword>
<feature type="domain" description="Carbohydrate kinase PfkB" evidence="12">
    <location>
        <begin position="41"/>
        <end position="352"/>
    </location>
</feature>
<dbReference type="Gene3D" id="3.40.1190.20">
    <property type="match status" value="1"/>
</dbReference>
<dbReference type="VEuPathDB" id="TriTrypDB:TM35_000074050"/>
<dbReference type="PRINTS" id="PR00989">
    <property type="entry name" value="ADENOKINASE"/>
</dbReference>
<evidence type="ECO:0000256" key="6">
    <source>
        <dbReference type="ARBA" id="ARBA00022726"/>
    </source>
</evidence>
<evidence type="ECO:0000256" key="8">
    <source>
        <dbReference type="ARBA" id="ARBA00022777"/>
    </source>
</evidence>
<evidence type="ECO:0000256" key="11">
    <source>
        <dbReference type="RuleBase" id="RU368116"/>
    </source>
</evidence>
<evidence type="ECO:0000313" key="14">
    <source>
        <dbReference type="Proteomes" id="UP000192257"/>
    </source>
</evidence>
<keyword evidence="7 11" id="KW-0547">Nucleotide-binding</keyword>
<dbReference type="GO" id="GO:0006144">
    <property type="term" value="P:purine nucleobase metabolic process"/>
    <property type="evidence" value="ECO:0007669"/>
    <property type="project" value="TreeGrafter"/>
</dbReference>
<dbReference type="GO" id="GO:0006166">
    <property type="term" value="P:purine ribonucleoside salvage"/>
    <property type="evidence" value="ECO:0007669"/>
    <property type="project" value="UniProtKB-KW"/>
</dbReference>
<gene>
    <name evidence="13" type="ORF">TM35_000074050</name>
</gene>
<dbReference type="Gene3D" id="3.30.1110.10">
    <property type="match status" value="1"/>
</dbReference>
<reference evidence="13 14" key="1">
    <citation type="submission" date="2017-03" db="EMBL/GenBank/DDBJ databases">
        <title>An alternative strategy for trypanosome survival in the mammalian bloodstream revealed through genome and transcriptome analysis of the ubiquitous bovine parasite Trypanosoma (Megatrypanum) theileri.</title>
        <authorList>
            <person name="Kelly S."/>
            <person name="Ivens A."/>
            <person name="Mott A."/>
            <person name="O'Neill E."/>
            <person name="Emms D."/>
            <person name="Macleod O."/>
            <person name="Voorheis P."/>
            <person name="Matthews J."/>
            <person name="Matthews K."/>
            <person name="Carrington M."/>
        </authorList>
    </citation>
    <scope>NUCLEOTIDE SEQUENCE [LARGE SCALE GENOMIC DNA]</scope>
    <source>
        <strain evidence="13">Edinburgh</strain>
    </source>
</reference>
<sequence>MSAPGKLYVQCNPLLDVSACVSDEFMKTYKLERGTASLLAEDQKNIFADLEKMSDVKYVPGGSGLNTARVAQWVLQAPKGTFVTYVGCASDDRYGKILRESAEKDGVTMALEYTTKEPTGSCAVCITGKERTLVANLAAANCLSAEHVSSTTVQKHLAESKITYFTGFTLTLDVNYVLRAAQKTREVGGIFMINLSAPFIIEFFGNQLDEVLPYVDVIFGNELEAHTLSRVKGWDLHTVAAIAERAARELPYTGKHGRLVVFTHGANSTVCAGNTNTTAAAASGSAEGGLVEVPVAPMASESIVDLNGAGDAFVGGFVAAYALGRDIKRCCEIGHYAAQVVIQHSGCTYPEKPTMSP</sequence>
<evidence type="ECO:0000259" key="12">
    <source>
        <dbReference type="Pfam" id="PF00294"/>
    </source>
</evidence>
<dbReference type="RefSeq" id="XP_028885047.1">
    <property type="nucleotide sequence ID" value="XM_029023851.1"/>
</dbReference>
<evidence type="ECO:0000313" key="13">
    <source>
        <dbReference type="EMBL" id="ORC90981.1"/>
    </source>
</evidence>
<dbReference type="CDD" id="cd01168">
    <property type="entry name" value="adenosine_kinase"/>
    <property type="match status" value="1"/>
</dbReference>
<dbReference type="SUPFAM" id="SSF53613">
    <property type="entry name" value="Ribokinase-like"/>
    <property type="match status" value="1"/>
</dbReference>
<dbReference type="PANTHER" id="PTHR45769:SF3">
    <property type="entry name" value="ADENOSINE KINASE"/>
    <property type="match status" value="1"/>
</dbReference>
<evidence type="ECO:0000256" key="2">
    <source>
        <dbReference type="ARBA" id="ARBA00004801"/>
    </source>
</evidence>
<evidence type="ECO:0000256" key="5">
    <source>
        <dbReference type="ARBA" id="ARBA00022679"/>
    </source>
</evidence>
<evidence type="ECO:0000256" key="10">
    <source>
        <dbReference type="PIRSR" id="PIRSR601805-1"/>
    </source>
</evidence>
<evidence type="ECO:0000256" key="1">
    <source>
        <dbReference type="ARBA" id="ARBA00001946"/>
    </source>
</evidence>
<dbReference type="GO" id="GO:0005634">
    <property type="term" value="C:nucleus"/>
    <property type="evidence" value="ECO:0007669"/>
    <property type="project" value="TreeGrafter"/>
</dbReference>
<dbReference type="Proteomes" id="UP000192257">
    <property type="component" value="Unassembled WGS sequence"/>
</dbReference>
<dbReference type="GeneID" id="39983631"/>
<protein>
    <recommendedName>
        <fullName evidence="4 11">Adenosine kinase</fullName>
        <shortName evidence="11">AK</shortName>
        <ecNumber evidence="4 11">2.7.1.20</ecNumber>
    </recommendedName>
    <alternativeName>
        <fullName evidence="11">Adenosine 5'-phosphotransferase</fullName>
    </alternativeName>
</protein>
<dbReference type="GO" id="GO:0044209">
    <property type="term" value="P:AMP salvage"/>
    <property type="evidence" value="ECO:0007669"/>
    <property type="project" value="UniProtKB-UniRule"/>
</dbReference>
<dbReference type="InterPro" id="IPR029056">
    <property type="entry name" value="Ribokinase-like"/>
</dbReference>
<dbReference type="OrthoDB" id="432447at2759"/>
<evidence type="ECO:0000256" key="4">
    <source>
        <dbReference type="ARBA" id="ARBA00012119"/>
    </source>
</evidence>
<keyword evidence="6 11" id="KW-0660">Purine salvage</keyword>
<dbReference type="InterPro" id="IPR011611">
    <property type="entry name" value="PfkB_dom"/>
</dbReference>
<comment type="catalytic activity">
    <reaction evidence="11">
        <text>adenosine + ATP = AMP + ADP + H(+)</text>
        <dbReference type="Rhea" id="RHEA:20824"/>
        <dbReference type="ChEBI" id="CHEBI:15378"/>
        <dbReference type="ChEBI" id="CHEBI:16335"/>
        <dbReference type="ChEBI" id="CHEBI:30616"/>
        <dbReference type="ChEBI" id="CHEBI:456215"/>
        <dbReference type="ChEBI" id="CHEBI:456216"/>
        <dbReference type="EC" id="2.7.1.20"/>
    </reaction>
</comment>
<name>A0A1X0P296_9TRYP</name>
<dbReference type="Pfam" id="PF00294">
    <property type="entry name" value="PfkB"/>
    <property type="match status" value="1"/>
</dbReference>
<dbReference type="EMBL" id="NBCO01000007">
    <property type="protein sequence ID" value="ORC90981.1"/>
    <property type="molecule type" value="Genomic_DNA"/>
</dbReference>
<dbReference type="InterPro" id="IPR001805">
    <property type="entry name" value="Adenokinase"/>
</dbReference>
<comment type="function">
    <text evidence="11">ATP dependent phosphorylation of adenosine and other related nucleoside analogs to monophosphate derivatives.</text>
</comment>
<comment type="pathway">
    <text evidence="2 11">Purine metabolism; AMP biosynthesis via salvage pathway; AMP from adenosine: step 1/1.</text>
</comment>
<dbReference type="PANTHER" id="PTHR45769">
    <property type="entry name" value="ADENOSINE KINASE"/>
    <property type="match status" value="1"/>
</dbReference>
<dbReference type="UniPathway" id="UPA00588">
    <property type="reaction ID" value="UER00659"/>
</dbReference>
<feature type="active site" description="Proton acceptor" evidence="10">
    <location>
        <position position="311"/>
    </location>
</feature>
<dbReference type="EC" id="2.7.1.20" evidence="4 11"/>
<evidence type="ECO:0000256" key="9">
    <source>
        <dbReference type="ARBA" id="ARBA00022840"/>
    </source>
</evidence>
<dbReference type="GO" id="GO:0004001">
    <property type="term" value="F:adenosine kinase activity"/>
    <property type="evidence" value="ECO:0007669"/>
    <property type="project" value="UniProtKB-UniRule"/>
</dbReference>
<keyword evidence="11" id="KW-0460">Magnesium</keyword>
<comment type="cofactor">
    <cofactor evidence="1 11">
        <name>Mg(2+)</name>
        <dbReference type="ChEBI" id="CHEBI:18420"/>
    </cofactor>
</comment>
<comment type="caution">
    <text evidence="13">The sequence shown here is derived from an EMBL/GenBank/DDBJ whole genome shotgun (WGS) entry which is preliminary data.</text>
</comment>
<dbReference type="GO" id="GO:0005829">
    <property type="term" value="C:cytosol"/>
    <property type="evidence" value="ECO:0007669"/>
    <property type="project" value="TreeGrafter"/>
</dbReference>